<name>A0A7C9CNC3_OPUST</name>
<accession>A0A7C9CNC3</accession>
<proteinExistence type="predicted"/>
<protein>
    <submittedName>
        <fullName evidence="2">Uncharacterized protein</fullName>
    </submittedName>
</protein>
<organism evidence="2">
    <name type="scientific">Opuntia streptacantha</name>
    <name type="common">Prickly pear cactus</name>
    <name type="synonym">Opuntia cardona</name>
    <dbReference type="NCBI Taxonomy" id="393608"/>
    <lineage>
        <taxon>Eukaryota</taxon>
        <taxon>Viridiplantae</taxon>
        <taxon>Streptophyta</taxon>
        <taxon>Embryophyta</taxon>
        <taxon>Tracheophyta</taxon>
        <taxon>Spermatophyta</taxon>
        <taxon>Magnoliopsida</taxon>
        <taxon>eudicotyledons</taxon>
        <taxon>Gunneridae</taxon>
        <taxon>Pentapetalae</taxon>
        <taxon>Caryophyllales</taxon>
        <taxon>Cactineae</taxon>
        <taxon>Cactaceae</taxon>
        <taxon>Opuntioideae</taxon>
        <taxon>Opuntia</taxon>
    </lineage>
</organism>
<evidence type="ECO:0000256" key="1">
    <source>
        <dbReference type="SAM" id="MobiDB-lite"/>
    </source>
</evidence>
<sequence>MAKIPISRRQASLHPLTAVRHRRLRRKPPPSAIFTAVEPHSQAFSVSLVQRRGNPPQPTITPPHSFSLLAIVIPLLVERPPHPLLLPQTLHLPPGPGLGPDPNSDPNATPTPGFPKPGGDILHQPQGGSEDI</sequence>
<feature type="region of interest" description="Disordered" evidence="1">
    <location>
        <begin position="84"/>
        <end position="132"/>
    </location>
</feature>
<reference evidence="2" key="1">
    <citation type="journal article" date="2013" name="J. Plant Res.">
        <title>Effect of fungi and light on seed germination of three Opuntia species from semiarid lands of central Mexico.</title>
        <authorList>
            <person name="Delgado-Sanchez P."/>
            <person name="Jimenez-Bremont J.F."/>
            <person name="Guerrero-Gonzalez Mde L."/>
            <person name="Flores J."/>
        </authorList>
    </citation>
    <scope>NUCLEOTIDE SEQUENCE</scope>
    <source>
        <tissue evidence="2">Cladode</tissue>
    </source>
</reference>
<dbReference type="EMBL" id="GISG01013505">
    <property type="protein sequence ID" value="MBA4616869.1"/>
    <property type="molecule type" value="Transcribed_RNA"/>
</dbReference>
<reference evidence="2" key="2">
    <citation type="submission" date="2020-07" db="EMBL/GenBank/DDBJ databases">
        <authorList>
            <person name="Vera ALvarez R."/>
            <person name="Arias-Moreno D.M."/>
            <person name="Jimenez-Jacinto V."/>
            <person name="Jimenez-Bremont J.F."/>
            <person name="Swaminathan K."/>
            <person name="Moose S.P."/>
            <person name="Guerrero-Gonzalez M.L."/>
            <person name="Marino-Ramirez L."/>
            <person name="Landsman D."/>
            <person name="Rodriguez-Kessler M."/>
            <person name="Delgado-Sanchez P."/>
        </authorList>
    </citation>
    <scope>NUCLEOTIDE SEQUENCE</scope>
    <source>
        <tissue evidence="2">Cladode</tissue>
    </source>
</reference>
<dbReference type="AlphaFoldDB" id="A0A7C9CNC3"/>
<evidence type="ECO:0000313" key="2">
    <source>
        <dbReference type="EMBL" id="MBA4616869.1"/>
    </source>
</evidence>